<evidence type="ECO:0000313" key="2">
    <source>
        <dbReference type="EMBL" id="MCI10443.1"/>
    </source>
</evidence>
<dbReference type="Proteomes" id="UP000265520">
    <property type="component" value="Unassembled WGS sequence"/>
</dbReference>
<keyword evidence="3" id="KW-1185">Reference proteome</keyword>
<evidence type="ECO:0000256" key="1">
    <source>
        <dbReference type="SAM" id="MobiDB-lite"/>
    </source>
</evidence>
<feature type="non-terminal residue" evidence="2">
    <location>
        <position position="1"/>
    </location>
</feature>
<sequence>KKEYVPPLDLFIGGACPSTPARPPVEAMSPLKEGPEDTECSFGTSSSSDLRLLLGVLGAPLAPLHVSTTEPFPHLAIKDIPI</sequence>
<proteinExistence type="predicted"/>
<dbReference type="AlphaFoldDB" id="A0A392PEA8"/>
<organism evidence="2 3">
    <name type="scientific">Trifolium medium</name>
    <dbReference type="NCBI Taxonomy" id="97028"/>
    <lineage>
        <taxon>Eukaryota</taxon>
        <taxon>Viridiplantae</taxon>
        <taxon>Streptophyta</taxon>
        <taxon>Embryophyta</taxon>
        <taxon>Tracheophyta</taxon>
        <taxon>Spermatophyta</taxon>
        <taxon>Magnoliopsida</taxon>
        <taxon>eudicotyledons</taxon>
        <taxon>Gunneridae</taxon>
        <taxon>Pentapetalae</taxon>
        <taxon>rosids</taxon>
        <taxon>fabids</taxon>
        <taxon>Fabales</taxon>
        <taxon>Fabaceae</taxon>
        <taxon>Papilionoideae</taxon>
        <taxon>50 kb inversion clade</taxon>
        <taxon>NPAAA clade</taxon>
        <taxon>Hologalegina</taxon>
        <taxon>IRL clade</taxon>
        <taxon>Trifolieae</taxon>
        <taxon>Trifolium</taxon>
    </lineage>
</organism>
<dbReference type="EMBL" id="LXQA010076264">
    <property type="protein sequence ID" value="MCI10443.1"/>
    <property type="molecule type" value="Genomic_DNA"/>
</dbReference>
<name>A0A392PEA8_9FABA</name>
<feature type="non-terminal residue" evidence="2">
    <location>
        <position position="82"/>
    </location>
</feature>
<comment type="caution">
    <text evidence="2">The sequence shown here is derived from an EMBL/GenBank/DDBJ whole genome shotgun (WGS) entry which is preliminary data.</text>
</comment>
<accession>A0A392PEA8</accession>
<evidence type="ECO:0000313" key="3">
    <source>
        <dbReference type="Proteomes" id="UP000265520"/>
    </source>
</evidence>
<feature type="region of interest" description="Disordered" evidence="1">
    <location>
        <begin position="21"/>
        <end position="43"/>
    </location>
</feature>
<protein>
    <submittedName>
        <fullName evidence="2">Uncharacterized protein</fullName>
    </submittedName>
</protein>
<reference evidence="2 3" key="1">
    <citation type="journal article" date="2018" name="Front. Plant Sci.">
        <title>Red Clover (Trifolium pratense) and Zigzag Clover (T. medium) - A Picture of Genomic Similarities and Differences.</title>
        <authorList>
            <person name="Dluhosova J."/>
            <person name="Istvanek J."/>
            <person name="Nedelnik J."/>
            <person name="Repkova J."/>
        </authorList>
    </citation>
    <scope>NUCLEOTIDE SEQUENCE [LARGE SCALE GENOMIC DNA]</scope>
    <source>
        <strain evidence="3">cv. 10/8</strain>
        <tissue evidence="2">Leaf</tissue>
    </source>
</reference>